<name>A0ABY1R2A1_9FLAO</name>
<proteinExistence type="predicted"/>
<protein>
    <recommendedName>
        <fullName evidence="3">Lipopolysaccharide biosynthesis protein</fullName>
    </recommendedName>
</protein>
<evidence type="ECO:0000313" key="2">
    <source>
        <dbReference type="Proteomes" id="UP001158050"/>
    </source>
</evidence>
<dbReference type="EMBL" id="FXUO01000002">
    <property type="protein sequence ID" value="SMP90905.1"/>
    <property type="molecule type" value="Genomic_DNA"/>
</dbReference>
<evidence type="ECO:0000313" key="1">
    <source>
        <dbReference type="EMBL" id="SMP90905.1"/>
    </source>
</evidence>
<comment type="caution">
    <text evidence="1">The sequence shown here is derived from an EMBL/GenBank/DDBJ whole genome shotgun (WGS) entry which is preliminary data.</text>
</comment>
<evidence type="ECO:0008006" key="3">
    <source>
        <dbReference type="Google" id="ProtNLM"/>
    </source>
</evidence>
<dbReference type="RefSeq" id="WP_283415974.1">
    <property type="nucleotide sequence ID" value="NZ_FXUO01000002.1"/>
</dbReference>
<dbReference type="Proteomes" id="UP001158050">
    <property type="component" value="Unassembled WGS sequence"/>
</dbReference>
<keyword evidence="2" id="KW-1185">Reference proteome</keyword>
<reference evidence="1 2" key="1">
    <citation type="submission" date="2017-05" db="EMBL/GenBank/DDBJ databases">
        <authorList>
            <person name="Varghese N."/>
            <person name="Submissions S."/>
        </authorList>
    </citation>
    <scope>NUCLEOTIDE SEQUENCE [LARGE SCALE GENOMIC DNA]</scope>
    <source>
        <strain evidence="1 2">DSM 18015</strain>
    </source>
</reference>
<accession>A0ABY1R2A1</accession>
<organism evidence="1 2">
    <name type="scientific">Epilithonimonas pallida</name>
    <dbReference type="NCBI Taxonomy" id="373671"/>
    <lineage>
        <taxon>Bacteria</taxon>
        <taxon>Pseudomonadati</taxon>
        <taxon>Bacteroidota</taxon>
        <taxon>Flavobacteriia</taxon>
        <taxon>Flavobacteriales</taxon>
        <taxon>Weeksellaceae</taxon>
        <taxon>Chryseobacterium group</taxon>
        <taxon>Epilithonimonas</taxon>
    </lineage>
</organism>
<sequence length="334" mass="40137">MKILYVNKNLNLSKPIVDQLIRMGFEVDVLIENLPQALDKSALVHKIGNIFSRLILKDKNYFIKKEKQLFEKFAEKQLKNKTYDIAFFIRADMYSEKLIKRVRKQSEKMVSYQWDGVDMYPKILDYYKYFDRRLVFDGNDIRKYSQYNLLSLPIYHYTENIFHDPAKEEFDLFYVGVGLDERIKWAYNIEDYSKENDLKFKAILTIPEFREEKKTKSVSLRHKGISLAENEKYTEKAKAVVDFKMSTHNGVAFRFFECLNQEQKFVSNNHNLKDYDFYHPDNIFITDFENFTGLKEFLQKPYHKIDRKIVEKYGIKNWLKYALDYGDYEPINLP</sequence>
<gene>
    <name evidence="1" type="ORF">SAMN05421679_102492</name>
</gene>